<dbReference type="EMBL" id="KL402850">
    <property type="protein sequence ID" value="KEH16648.1"/>
    <property type="molecule type" value="Genomic_DNA"/>
</dbReference>
<name>A0A072TI96_MEDTR</name>
<accession>A0A072TI96</accession>
<evidence type="ECO:0000313" key="3">
    <source>
        <dbReference type="Proteomes" id="UP000002051"/>
    </source>
</evidence>
<keyword evidence="3" id="KW-1185">Reference proteome</keyword>
<protein>
    <submittedName>
        <fullName evidence="1 2">Uncharacterized protein</fullName>
    </submittedName>
</protein>
<dbReference type="EnsemblPlants" id="KEH16648">
    <property type="protein sequence ID" value="KEH16648"/>
    <property type="gene ID" value="MTR_0125s0010"/>
</dbReference>
<organism evidence="1 3">
    <name type="scientific">Medicago truncatula</name>
    <name type="common">Barrel medic</name>
    <name type="synonym">Medicago tribuloides</name>
    <dbReference type="NCBI Taxonomy" id="3880"/>
    <lineage>
        <taxon>Eukaryota</taxon>
        <taxon>Viridiplantae</taxon>
        <taxon>Streptophyta</taxon>
        <taxon>Embryophyta</taxon>
        <taxon>Tracheophyta</taxon>
        <taxon>Spermatophyta</taxon>
        <taxon>Magnoliopsida</taxon>
        <taxon>eudicotyledons</taxon>
        <taxon>Gunneridae</taxon>
        <taxon>Pentapetalae</taxon>
        <taxon>rosids</taxon>
        <taxon>fabids</taxon>
        <taxon>Fabales</taxon>
        <taxon>Fabaceae</taxon>
        <taxon>Papilionoideae</taxon>
        <taxon>50 kb inversion clade</taxon>
        <taxon>NPAAA clade</taxon>
        <taxon>Hologalegina</taxon>
        <taxon>IRL clade</taxon>
        <taxon>Trifolieae</taxon>
        <taxon>Medicago</taxon>
    </lineage>
</organism>
<dbReference type="Proteomes" id="UP000002051">
    <property type="component" value="Unassembled WGS sequence"/>
</dbReference>
<evidence type="ECO:0000313" key="2">
    <source>
        <dbReference type="EnsemblPlants" id="KEH16648"/>
    </source>
</evidence>
<reference evidence="1 3" key="2">
    <citation type="journal article" date="2014" name="BMC Genomics">
        <title>An improved genome release (version Mt4.0) for the model legume Medicago truncatula.</title>
        <authorList>
            <person name="Tang H."/>
            <person name="Krishnakumar V."/>
            <person name="Bidwell S."/>
            <person name="Rosen B."/>
            <person name="Chan A."/>
            <person name="Zhou S."/>
            <person name="Gentzbittel L."/>
            <person name="Childs K.L."/>
            <person name="Yandell M."/>
            <person name="Gundlach H."/>
            <person name="Mayer K.F."/>
            <person name="Schwartz D.C."/>
            <person name="Town C.D."/>
        </authorList>
    </citation>
    <scope>GENOME REANNOTATION</scope>
    <source>
        <strain evidence="1">A17</strain>
        <strain evidence="2 3">cv. Jemalong A17</strain>
    </source>
</reference>
<evidence type="ECO:0000313" key="1">
    <source>
        <dbReference type="EMBL" id="KEH16648.1"/>
    </source>
</evidence>
<reference evidence="1 3" key="1">
    <citation type="journal article" date="2011" name="Nature">
        <title>The Medicago genome provides insight into the evolution of rhizobial symbioses.</title>
        <authorList>
            <person name="Young N.D."/>
            <person name="Debelle F."/>
            <person name="Oldroyd G.E."/>
            <person name="Geurts R."/>
            <person name="Cannon S.B."/>
            <person name="Udvardi M.K."/>
            <person name="Benedito V.A."/>
            <person name="Mayer K.F."/>
            <person name="Gouzy J."/>
            <person name="Schoof H."/>
            <person name="Van de Peer Y."/>
            <person name="Proost S."/>
            <person name="Cook D.R."/>
            <person name="Meyers B.C."/>
            <person name="Spannagl M."/>
            <person name="Cheung F."/>
            <person name="De Mita S."/>
            <person name="Krishnakumar V."/>
            <person name="Gundlach H."/>
            <person name="Zhou S."/>
            <person name="Mudge J."/>
            <person name="Bharti A.K."/>
            <person name="Murray J.D."/>
            <person name="Naoumkina M.A."/>
            <person name="Rosen B."/>
            <person name="Silverstein K.A."/>
            <person name="Tang H."/>
            <person name="Rombauts S."/>
            <person name="Zhao P.X."/>
            <person name="Zhou P."/>
            <person name="Barbe V."/>
            <person name="Bardou P."/>
            <person name="Bechner M."/>
            <person name="Bellec A."/>
            <person name="Berger A."/>
            <person name="Berges H."/>
            <person name="Bidwell S."/>
            <person name="Bisseling T."/>
            <person name="Choisne N."/>
            <person name="Couloux A."/>
            <person name="Denny R."/>
            <person name="Deshpande S."/>
            <person name="Dai X."/>
            <person name="Doyle J.J."/>
            <person name="Dudez A.M."/>
            <person name="Farmer A.D."/>
            <person name="Fouteau S."/>
            <person name="Franken C."/>
            <person name="Gibelin C."/>
            <person name="Gish J."/>
            <person name="Goldstein S."/>
            <person name="Gonzalez A.J."/>
            <person name="Green P.J."/>
            <person name="Hallab A."/>
            <person name="Hartog M."/>
            <person name="Hua A."/>
            <person name="Humphray S.J."/>
            <person name="Jeong D.H."/>
            <person name="Jing Y."/>
            <person name="Jocker A."/>
            <person name="Kenton S.M."/>
            <person name="Kim D.J."/>
            <person name="Klee K."/>
            <person name="Lai H."/>
            <person name="Lang C."/>
            <person name="Lin S."/>
            <person name="Macmil S.L."/>
            <person name="Magdelenat G."/>
            <person name="Matthews L."/>
            <person name="McCorrison J."/>
            <person name="Monaghan E.L."/>
            <person name="Mun J.H."/>
            <person name="Najar F.Z."/>
            <person name="Nicholson C."/>
            <person name="Noirot C."/>
            <person name="O'Bleness M."/>
            <person name="Paule C.R."/>
            <person name="Poulain J."/>
            <person name="Prion F."/>
            <person name="Qin B."/>
            <person name="Qu C."/>
            <person name="Retzel E.F."/>
            <person name="Riddle C."/>
            <person name="Sallet E."/>
            <person name="Samain S."/>
            <person name="Samson N."/>
            <person name="Sanders I."/>
            <person name="Saurat O."/>
            <person name="Scarpelli C."/>
            <person name="Schiex T."/>
            <person name="Segurens B."/>
            <person name="Severin A.J."/>
            <person name="Sherrier D.J."/>
            <person name="Shi R."/>
            <person name="Sims S."/>
            <person name="Singer S.R."/>
            <person name="Sinharoy S."/>
            <person name="Sterck L."/>
            <person name="Viollet A."/>
            <person name="Wang B.B."/>
            <person name="Wang K."/>
            <person name="Wang M."/>
            <person name="Wang X."/>
            <person name="Warfsmann J."/>
            <person name="Weissenbach J."/>
            <person name="White D.D."/>
            <person name="White J.D."/>
            <person name="Wiley G.B."/>
            <person name="Wincker P."/>
            <person name="Xing Y."/>
            <person name="Yang L."/>
            <person name="Yao Z."/>
            <person name="Ying F."/>
            <person name="Zhai J."/>
            <person name="Zhou L."/>
            <person name="Zuber A."/>
            <person name="Denarie J."/>
            <person name="Dixon R.A."/>
            <person name="May G.D."/>
            <person name="Schwartz D.C."/>
            <person name="Rogers J."/>
            <person name="Quetier F."/>
            <person name="Town C.D."/>
            <person name="Roe B.A."/>
        </authorList>
    </citation>
    <scope>NUCLEOTIDE SEQUENCE [LARGE SCALE GENOMIC DNA]</scope>
    <source>
        <strain evidence="1">A17</strain>
        <strain evidence="2 3">cv. Jemalong A17</strain>
    </source>
</reference>
<reference evidence="2" key="3">
    <citation type="submission" date="2015-06" db="UniProtKB">
        <authorList>
            <consortium name="EnsemblPlants"/>
        </authorList>
    </citation>
    <scope>IDENTIFICATION</scope>
    <source>
        <strain evidence="2">cv. Jemalong A17</strain>
    </source>
</reference>
<proteinExistence type="predicted"/>
<dbReference type="HOGENOM" id="CLU_2458257_0_0_1"/>
<gene>
    <name evidence="1" type="ORF">MTR_0125s0010</name>
</gene>
<sequence>MRYSPPLALITLRYRSTSDIKSLVSSLTVDHRNSQYGKDVWDVVTNRRFQPQVIANGVSQDKPKADWSDDEKNKFQYDLKAQNTTHIFS</sequence>
<dbReference type="AlphaFoldDB" id="A0A072TI96"/>